<gene>
    <name evidence="2" type="ORF">GA0074695_4144</name>
</gene>
<evidence type="ECO:0008006" key="4">
    <source>
        <dbReference type="Google" id="ProtNLM"/>
    </source>
</evidence>
<evidence type="ECO:0000256" key="1">
    <source>
        <dbReference type="SAM" id="Phobius"/>
    </source>
</evidence>
<feature type="transmembrane region" description="Helical" evidence="1">
    <location>
        <begin position="43"/>
        <end position="66"/>
    </location>
</feature>
<feature type="transmembrane region" description="Helical" evidence="1">
    <location>
        <begin position="125"/>
        <end position="147"/>
    </location>
</feature>
<accession>A0A1C4YEI8</accession>
<name>A0A1C4YEI8_MICVI</name>
<keyword evidence="1" id="KW-0472">Membrane</keyword>
<feature type="transmembrane region" description="Helical" evidence="1">
    <location>
        <begin position="72"/>
        <end position="93"/>
    </location>
</feature>
<keyword evidence="1" id="KW-1133">Transmembrane helix</keyword>
<sequence length="299" mass="32266">MDAWNSLFQRSRRMRAHQDPARGFPGASALPVPTGWAGRQMSVLFTFSMGFLSMLALAMVAGAVSAVRSGELGAVVVLAVGAFILAHVVAFSVHSRRLRRGAGRPPALVDLPASGRGVRFAYSAWPYYLLVAVLVMSVLVTGLVAVAAATAGVVGVVLVVAFAALAVTVGWFVVTMLRLAPGELVLSPAGIHHRGLTFTQFVPWRDVYQVSAESIHTPILVVKANMSDDTRVRHYMGRFGTLESRLVPFVAVRPYWLATNPVTVYHVVAFYHSHLDLQPELGTLLAMERIANGRAKVPQ</sequence>
<evidence type="ECO:0000313" key="2">
    <source>
        <dbReference type="EMBL" id="SCF18751.1"/>
    </source>
</evidence>
<feature type="transmembrane region" description="Helical" evidence="1">
    <location>
        <begin position="153"/>
        <end position="174"/>
    </location>
</feature>
<dbReference type="Proteomes" id="UP000198242">
    <property type="component" value="Chromosome I"/>
</dbReference>
<keyword evidence="1" id="KW-0812">Transmembrane</keyword>
<proteinExistence type="predicted"/>
<dbReference type="AlphaFoldDB" id="A0A1C4YEI8"/>
<evidence type="ECO:0000313" key="3">
    <source>
        <dbReference type="Proteomes" id="UP000198242"/>
    </source>
</evidence>
<protein>
    <recommendedName>
        <fullName evidence="4">PH domain-containing protein</fullName>
    </recommendedName>
</protein>
<dbReference type="EMBL" id="LT607411">
    <property type="protein sequence ID" value="SCF18751.1"/>
    <property type="molecule type" value="Genomic_DNA"/>
</dbReference>
<reference evidence="3" key="1">
    <citation type="submission" date="2016-06" db="EMBL/GenBank/DDBJ databases">
        <authorList>
            <person name="Varghese N."/>
            <person name="Submissions Spin"/>
        </authorList>
    </citation>
    <scope>NUCLEOTIDE SEQUENCE [LARGE SCALE GENOMIC DNA]</scope>
    <source>
        <strain evidence="3">DSM 43909</strain>
    </source>
</reference>
<keyword evidence="3" id="KW-1185">Reference proteome</keyword>
<organism evidence="2 3">
    <name type="scientific">Micromonospora viridifaciens</name>
    <dbReference type="NCBI Taxonomy" id="1881"/>
    <lineage>
        <taxon>Bacteria</taxon>
        <taxon>Bacillati</taxon>
        <taxon>Actinomycetota</taxon>
        <taxon>Actinomycetes</taxon>
        <taxon>Micromonosporales</taxon>
        <taxon>Micromonosporaceae</taxon>
        <taxon>Micromonospora</taxon>
    </lineage>
</organism>